<evidence type="ECO:0000313" key="2">
    <source>
        <dbReference type="EMBL" id="MFC3882463.1"/>
    </source>
</evidence>
<evidence type="ECO:0000313" key="3">
    <source>
        <dbReference type="Proteomes" id="UP001595752"/>
    </source>
</evidence>
<dbReference type="Pfam" id="PF07228">
    <property type="entry name" value="SpoIIE"/>
    <property type="match status" value="1"/>
</dbReference>
<gene>
    <name evidence="2" type="ORF">ACFOU2_02740</name>
</gene>
<dbReference type="SUPFAM" id="SSF81606">
    <property type="entry name" value="PP2C-like"/>
    <property type="match status" value="1"/>
</dbReference>
<evidence type="ECO:0000259" key="1">
    <source>
        <dbReference type="SMART" id="SM00331"/>
    </source>
</evidence>
<dbReference type="InterPro" id="IPR036457">
    <property type="entry name" value="PPM-type-like_dom_sf"/>
</dbReference>
<keyword evidence="3" id="KW-1185">Reference proteome</keyword>
<dbReference type="PANTHER" id="PTHR35801">
    <property type="entry name" value="PHOSPHOSERINE PHOSPHATASE RSBX"/>
    <property type="match status" value="1"/>
</dbReference>
<dbReference type="Proteomes" id="UP001595752">
    <property type="component" value="Unassembled WGS sequence"/>
</dbReference>
<dbReference type="Gene3D" id="3.60.40.10">
    <property type="entry name" value="PPM-type phosphatase domain"/>
    <property type="match status" value="1"/>
</dbReference>
<comment type="caution">
    <text evidence="2">The sequence shown here is derived from an EMBL/GenBank/DDBJ whole genome shotgun (WGS) entry which is preliminary data.</text>
</comment>
<dbReference type="InterPro" id="IPR001932">
    <property type="entry name" value="PPM-type_phosphatase-like_dom"/>
</dbReference>
<proteinExistence type="predicted"/>
<dbReference type="InterPro" id="IPR039248">
    <property type="entry name" value="Ptase_RsbX"/>
</dbReference>
<organism evidence="2 3">
    <name type="scientific">Bacillus songklensis</name>
    <dbReference type="NCBI Taxonomy" id="1069116"/>
    <lineage>
        <taxon>Bacteria</taxon>
        <taxon>Bacillati</taxon>
        <taxon>Bacillota</taxon>
        <taxon>Bacilli</taxon>
        <taxon>Bacillales</taxon>
        <taxon>Bacillaceae</taxon>
        <taxon>Bacillus</taxon>
    </lineage>
</organism>
<keyword evidence="2" id="KW-0378">Hydrolase</keyword>
<reference evidence="3" key="1">
    <citation type="journal article" date="2019" name="Int. J. Syst. Evol. Microbiol.">
        <title>The Global Catalogue of Microorganisms (GCM) 10K type strain sequencing project: providing services to taxonomists for standard genome sequencing and annotation.</title>
        <authorList>
            <consortium name="The Broad Institute Genomics Platform"/>
            <consortium name="The Broad Institute Genome Sequencing Center for Infectious Disease"/>
            <person name="Wu L."/>
            <person name="Ma J."/>
        </authorList>
    </citation>
    <scope>NUCLEOTIDE SEQUENCE [LARGE SCALE GENOMIC DNA]</scope>
    <source>
        <strain evidence="3">CCUG 61889</strain>
    </source>
</reference>
<dbReference type="RefSeq" id="WP_377911967.1">
    <property type="nucleotide sequence ID" value="NZ_JBHRZT010000017.1"/>
</dbReference>
<sequence length="200" mass="22615">MTRERRLLSVQIETYQKPKKGNTHCGDSLYIKETDEYLLCVVADGLGSGEHALAASSSITETAKRHHADSVDELMVKCNEAVKNTRGAAVAILKFYKQTYEFAYNNIGNIRFYLYSPDGMLTYPLPVKGFLSGKPQRFRTQTFSFHPESRFLIHTDGLELKEVKSMFSKPLSIGQLSMHLQNSILSNNDDITYVLGYLMT</sequence>
<accession>A0ABV8AWV9</accession>
<dbReference type="EC" id="3.1.3.-" evidence="2"/>
<feature type="domain" description="PPM-type phosphatase" evidence="1">
    <location>
        <begin position="9"/>
        <end position="198"/>
    </location>
</feature>
<name>A0ABV8AWV9_9BACI</name>
<dbReference type="SMART" id="SM00331">
    <property type="entry name" value="PP2C_SIG"/>
    <property type="match status" value="1"/>
</dbReference>
<dbReference type="PANTHER" id="PTHR35801:SF1">
    <property type="entry name" value="PHOSPHOSERINE PHOSPHATASE RSBX"/>
    <property type="match status" value="1"/>
</dbReference>
<dbReference type="EMBL" id="JBHRZT010000017">
    <property type="protein sequence ID" value="MFC3882463.1"/>
    <property type="molecule type" value="Genomic_DNA"/>
</dbReference>
<dbReference type="GO" id="GO:0016787">
    <property type="term" value="F:hydrolase activity"/>
    <property type="evidence" value="ECO:0007669"/>
    <property type="project" value="UniProtKB-KW"/>
</dbReference>
<protein>
    <submittedName>
        <fullName evidence="2">PP2C family serine/threonine-protein phosphatase</fullName>
        <ecNumber evidence="2">3.1.3.-</ecNumber>
    </submittedName>
</protein>